<reference evidence="7 8" key="2">
    <citation type="submission" date="2025-04" db="UniProtKB">
        <authorList>
            <consortium name="RefSeq"/>
        </authorList>
    </citation>
    <scope>IDENTIFICATION</scope>
    <source>
        <tissue evidence="7 8">Etiolated seedlings</tissue>
    </source>
</reference>
<dbReference type="InterPro" id="IPR000719">
    <property type="entry name" value="Prot_kinase_dom"/>
</dbReference>
<dbReference type="GO" id="GO:0005524">
    <property type="term" value="F:ATP binding"/>
    <property type="evidence" value="ECO:0007669"/>
    <property type="project" value="UniProtKB-UniRule"/>
</dbReference>
<evidence type="ECO:0000313" key="7">
    <source>
        <dbReference type="RefSeq" id="XP_004489269.1"/>
    </source>
</evidence>
<protein>
    <submittedName>
        <fullName evidence="7 8">Serine/threonine-protein kinase BLUS1</fullName>
    </submittedName>
</protein>
<dbReference type="PROSITE" id="PS50011">
    <property type="entry name" value="PROTEIN_KINASE_DOM"/>
    <property type="match status" value="1"/>
</dbReference>
<dbReference type="GO" id="GO:0043539">
    <property type="term" value="F:protein serine/threonine kinase activator activity"/>
    <property type="evidence" value="ECO:0007669"/>
    <property type="project" value="InterPro"/>
</dbReference>
<keyword evidence="2" id="KW-0547">Nucleotide-binding</keyword>
<dbReference type="KEGG" id="cam:101496699"/>
<dbReference type="FunFam" id="1.10.510.10:FF:000208">
    <property type="entry name" value="serine/threonine-protein kinase BLUS1 isoform X1"/>
    <property type="match status" value="1"/>
</dbReference>
<dbReference type="Proteomes" id="UP000087171">
    <property type="component" value="Chromosome Ca2"/>
</dbReference>
<feature type="coiled-coil region" evidence="3">
    <location>
        <begin position="630"/>
        <end position="664"/>
    </location>
</feature>
<gene>
    <name evidence="7 8" type="primary">LOC101496699</name>
</gene>
<dbReference type="OrthoDB" id="248923at2759"/>
<dbReference type="SMART" id="SM00220">
    <property type="entry name" value="S_TKc"/>
    <property type="match status" value="1"/>
</dbReference>
<evidence type="ECO:0000256" key="3">
    <source>
        <dbReference type="SAM" id="Coils"/>
    </source>
</evidence>
<dbReference type="Pfam" id="PF00069">
    <property type="entry name" value="Pkinase"/>
    <property type="match status" value="1"/>
</dbReference>
<dbReference type="PANTHER" id="PTHR48014:SF10">
    <property type="entry name" value="PROTEIN KINASE SUPERFAMILY PROTEIN"/>
    <property type="match status" value="1"/>
</dbReference>
<evidence type="ECO:0000313" key="6">
    <source>
        <dbReference type="Proteomes" id="UP000087171"/>
    </source>
</evidence>
<dbReference type="eggNOG" id="KOG0582">
    <property type="taxonomic scope" value="Eukaryota"/>
</dbReference>
<evidence type="ECO:0000256" key="1">
    <source>
        <dbReference type="ARBA" id="ARBA00008874"/>
    </source>
</evidence>
<dbReference type="CDD" id="cd06610">
    <property type="entry name" value="STKc_OSR1_SPAK"/>
    <property type="match status" value="1"/>
</dbReference>
<dbReference type="GO" id="GO:0004672">
    <property type="term" value="F:protein kinase activity"/>
    <property type="evidence" value="ECO:0007669"/>
    <property type="project" value="InterPro"/>
</dbReference>
<dbReference type="GeneID" id="101496699"/>
<dbReference type="RefSeq" id="XP_004489269.1">
    <property type="nucleotide sequence ID" value="XM_004489212.3"/>
</dbReference>
<feature type="region of interest" description="Disordered" evidence="4">
    <location>
        <begin position="432"/>
        <end position="458"/>
    </location>
</feature>
<dbReference type="PROSITE" id="PS00107">
    <property type="entry name" value="PROTEIN_KINASE_ATP"/>
    <property type="match status" value="1"/>
</dbReference>
<evidence type="ECO:0000313" key="8">
    <source>
        <dbReference type="RefSeq" id="XP_027187574.1"/>
    </source>
</evidence>
<keyword evidence="3" id="KW-0175">Coiled coil</keyword>
<dbReference type="PaxDb" id="3827-XP_004489266.1"/>
<dbReference type="SUPFAM" id="SSF56112">
    <property type="entry name" value="Protein kinase-like (PK-like)"/>
    <property type="match status" value="1"/>
</dbReference>
<evidence type="ECO:0000256" key="4">
    <source>
        <dbReference type="SAM" id="MobiDB-lite"/>
    </source>
</evidence>
<evidence type="ECO:0000256" key="2">
    <source>
        <dbReference type="PROSITE-ProRule" id="PRU10141"/>
    </source>
</evidence>
<feature type="domain" description="Protein kinase" evidence="5">
    <location>
        <begin position="16"/>
        <end position="277"/>
    </location>
</feature>
<dbReference type="RefSeq" id="XP_073221233.1">
    <property type="nucleotide sequence ID" value="XM_073365132.1"/>
</dbReference>
<feature type="compositionally biased region" description="Polar residues" evidence="4">
    <location>
        <begin position="443"/>
        <end position="458"/>
    </location>
</feature>
<accession>A0A1S3DY15</accession>
<dbReference type="RefSeq" id="XP_027187574.1">
    <property type="nucleotide sequence ID" value="XM_027331773.1"/>
</dbReference>
<proteinExistence type="inferred from homology"/>
<feature type="region of interest" description="Disordered" evidence="4">
    <location>
        <begin position="535"/>
        <end position="554"/>
    </location>
</feature>
<evidence type="ECO:0000259" key="5">
    <source>
        <dbReference type="PROSITE" id="PS50011"/>
    </source>
</evidence>
<dbReference type="FunFam" id="3.30.200.20:FF:000099">
    <property type="entry name" value="Serine/threonine-protein kinase BLUS1"/>
    <property type="match status" value="1"/>
</dbReference>
<dbReference type="PANTHER" id="PTHR48014">
    <property type="entry name" value="SERINE/THREONINE-PROTEIN KINASE FRAY2"/>
    <property type="match status" value="1"/>
</dbReference>
<keyword evidence="2" id="KW-0067">ATP-binding</keyword>
<feature type="compositionally biased region" description="Polar residues" evidence="4">
    <location>
        <begin position="537"/>
        <end position="550"/>
    </location>
</feature>
<name>A0A1S3DY15_CICAR</name>
<keyword evidence="7 8" id="KW-0808">Transferase</keyword>
<dbReference type="InterPro" id="IPR047173">
    <property type="entry name" value="STRAD_A/B-like"/>
</dbReference>
<reference evidence="6" key="1">
    <citation type="journal article" date="2013" name="Nat. Biotechnol.">
        <title>Draft genome sequence of chickpea (Cicer arietinum) provides a resource for trait improvement.</title>
        <authorList>
            <person name="Varshney R.K."/>
            <person name="Song C."/>
            <person name="Saxena R.K."/>
            <person name="Azam S."/>
            <person name="Yu S."/>
            <person name="Sharpe A.G."/>
            <person name="Cannon S."/>
            <person name="Baek J."/>
            <person name="Rosen B.D."/>
            <person name="Tar'an B."/>
            <person name="Millan T."/>
            <person name="Zhang X."/>
            <person name="Ramsay L.D."/>
            <person name="Iwata A."/>
            <person name="Wang Y."/>
            <person name="Nelson W."/>
            <person name="Farmer A.D."/>
            <person name="Gaur P.M."/>
            <person name="Soderlund C."/>
            <person name="Penmetsa R.V."/>
            <person name="Xu C."/>
            <person name="Bharti A.K."/>
            <person name="He W."/>
            <person name="Winter P."/>
            <person name="Zhao S."/>
            <person name="Hane J.K."/>
            <person name="Carrasquilla-Garcia N."/>
            <person name="Condie J.A."/>
            <person name="Upadhyaya H.D."/>
            <person name="Luo M.C."/>
            <person name="Thudi M."/>
            <person name="Gowda C.L."/>
            <person name="Singh N.P."/>
            <person name="Lichtenzveig J."/>
            <person name="Gali K.K."/>
            <person name="Rubio J."/>
            <person name="Nadarajan N."/>
            <person name="Dolezel J."/>
            <person name="Bansal K.C."/>
            <person name="Xu X."/>
            <person name="Edwards D."/>
            <person name="Zhang G."/>
            <person name="Kahl G."/>
            <person name="Gil J."/>
            <person name="Singh K.B."/>
            <person name="Datta S.K."/>
            <person name="Jackson S.A."/>
            <person name="Wang J."/>
            <person name="Cook D.R."/>
        </authorList>
    </citation>
    <scope>NUCLEOTIDE SEQUENCE [LARGE SCALE GENOMIC DNA]</scope>
    <source>
        <strain evidence="6">cv. CDC Frontier</strain>
    </source>
</reference>
<feature type="binding site" evidence="2">
    <location>
        <position position="45"/>
    </location>
    <ligand>
        <name>ATP</name>
        <dbReference type="ChEBI" id="CHEBI:30616"/>
    </ligand>
</feature>
<keyword evidence="6" id="KW-1185">Reference proteome</keyword>
<organism evidence="6 7">
    <name type="scientific">Cicer arietinum</name>
    <name type="common">Chickpea</name>
    <name type="synonym">Garbanzo</name>
    <dbReference type="NCBI Taxonomy" id="3827"/>
    <lineage>
        <taxon>Eukaryota</taxon>
        <taxon>Viridiplantae</taxon>
        <taxon>Streptophyta</taxon>
        <taxon>Embryophyta</taxon>
        <taxon>Tracheophyta</taxon>
        <taxon>Spermatophyta</taxon>
        <taxon>Magnoliopsida</taxon>
        <taxon>eudicotyledons</taxon>
        <taxon>Gunneridae</taxon>
        <taxon>Pentapetalae</taxon>
        <taxon>rosids</taxon>
        <taxon>fabids</taxon>
        <taxon>Fabales</taxon>
        <taxon>Fabaceae</taxon>
        <taxon>Papilionoideae</taxon>
        <taxon>50 kb inversion clade</taxon>
        <taxon>NPAAA clade</taxon>
        <taxon>Hologalegina</taxon>
        <taxon>IRL clade</taxon>
        <taxon>Cicereae</taxon>
        <taxon>Cicer</taxon>
    </lineage>
</organism>
<keyword evidence="7 8" id="KW-0418">Kinase</keyword>
<comment type="similarity">
    <text evidence="1">Belongs to the protein kinase superfamily. STE Ser/Thr protein kinase family. STE20 subfamily.</text>
</comment>
<dbReference type="InterPro" id="IPR011009">
    <property type="entry name" value="Kinase-like_dom_sf"/>
</dbReference>
<sequence length="667" mass="74627">METISEKRYPLSAKDYKLYEEVGEGVSASVHRALCVPLNEIVAIKVLDLEKCNNDLDGIRREVQTMNLINHSNLLRAYCSFTAGHSLWVVMPYMAGGSCLHIMKSSFPEGFEEPVIATVLREVLKALVYLHAHGHIHRDVKAGNILLDSNGAVKLADFGVSACMFDSGDRQRSRNTFVGTPCWMAPEVMQQLHGYDFKADIWSFGITALELAHGHAPFSKYPPMKVLLMTLQNAPPSLNYERDKRFSKSFKELVATCLVKDPKKRPSAEKLLKHHFFKHARGIEYLGRTILDGLAPLGDRFRMLKAKEADLLMQNKAVYEDMEQLSQKEYIRGISAWNFNLEDLKSQAALIQDADMPNAEEPDTNEKKKDISNDLKAPAEELSTSDGASTQDKEDGFNNLQDLESSLASFPIKPLQALKGCFDVCDDDVNNTSPRDLDHNYGRTDNGNSGTSSLSPQNAITQPKKFWSGSLQPDNFFHKKITDGDRDYLQTKYSSERNHSGPLLYRQRRDVNNLPLVDDTSEGAIVQRKGRFKVTSADPSSMGLSNNSSGPVAVTPPTSPPNQNFMSASILPSLQCILQQNGLQREEIIKLIKYAEQSYGKNTESIEAGAVDPLQAPPVTNRERELYLQVVQLQQSIGSLAEELQRQKMKNVQLERQLNSMANKVEK</sequence>
<dbReference type="Gene3D" id="1.10.510.10">
    <property type="entry name" value="Transferase(Phosphotransferase) domain 1"/>
    <property type="match status" value="1"/>
</dbReference>
<dbReference type="Gene3D" id="3.30.200.20">
    <property type="entry name" value="Phosphorylase Kinase, domain 1"/>
    <property type="match status" value="1"/>
</dbReference>
<dbReference type="AlphaFoldDB" id="A0A1S3DY15"/>
<dbReference type="InterPro" id="IPR017441">
    <property type="entry name" value="Protein_kinase_ATP_BS"/>
</dbReference>
<dbReference type="STRING" id="3827.A0A1S3DY15"/>